<dbReference type="InterPro" id="IPR012337">
    <property type="entry name" value="RNaseH-like_sf"/>
</dbReference>
<evidence type="ECO:0000313" key="2">
    <source>
        <dbReference type="EMBL" id="CAF4904382.1"/>
    </source>
</evidence>
<feature type="domain" description="HAT C-terminal dimerisation" evidence="1">
    <location>
        <begin position="37"/>
        <end position="82"/>
    </location>
</feature>
<dbReference type="PANTHER" id="PTHR47611">
    <property type="entry name" value="HAT DIMERISATION DOMAIN, C-TERMINAL"/>
    <property type="match status" value="1"/>
</dbReference>
<name>A0A821VDF8_9BILA</name>
<protein>
    <recommendedName>
        <fullName evidence="1">HAT C-terminal dimerisation domain-containing protein</fullName>
    </recommendedName>
</protein>
<dbReference type="EMBL" id="CAJOBR010011969">
    <property type="protein sequence ID" value="CAF4904382.1"/>
    <property type="molecule type" value="Genomic_DNA"/>
</dbReference>
<reference evidence="2" key="1">
    <citation type="submission" date="2021-02" db="EMBL/GenBank/DDBJ databases">
        <authorList>
            <person name="Nowell W R."/>
        </authorList>
    </citation>
    <scope>NUCLEOTIDE SEQUENCE</scope>
</reference>
<sequence>MNSSFNESTIDLTLSTTDLEMSFSDDAKVKHLLRAFYAALRVLCVPATSTPAERKFSKSGLLMTPHRSRLSTDTLSKLTFVKCNAALIS</sequence>
<proteinExistence type="predicted"/>
<dbReference type="InterPro" id="IPR008906">
    <property type="entry name" value="HATC_C_dom"/>
</dbReference>
<dbReference type="PANTHER" id="PTHR47611:SF3">
    <property type="entry name" value="HAT C-TERMINAL DIMERISATION DOMAIN-CONTAINING PROTEIN"/>
    <property type="match status" value="1"/>
</dbReference>
<evidence type="ECO:0000259" key="1">
    <source>
        <dbReference type="Pfam" id="PF05699"/>
    </source>
</evidence>
<dbReference type="Proteomes" id="UP000663848">
    <property type="component" value="Unassembled WGS sequence"/>
</dbReference>
<evidence type="ECO:0000313" key="3">
    <source>
        <dbReference type="Proteomes" id="UP000663848"/>
    </source>
</evidence>
<dbReference type="SUPFAM" id="SSF53098">
    <property type="entry name" value="Ribonuclease H-like"/>
    <property type="match status" value="1"/>
</dbReference>
<organism evidence="2 3">
    <name type="scientific">Rotaria socialis</name>
    <dbReference type="NCBI Taxonomy" id="392032"/>
    <lineage>
        <taxon>Eukaryota</taxon>
        <taxon>Metazoa</taxon>
        <taxon>Spiralia</taxon>
        <taxon>Gnathifera</taxon>
        <taxon>Rotifera</taxon>
        <taxon>Eurotatoria</taxon>
        <taxon>Bdelloidea</taxon>
        <taxon>Philodinida</taxon>
        <taxon>Philodinidae</taxon>
        <taxon>Rotaria</taxon>
    </lineage>
</organism>
<dbReference type="GO" id="GO:0046983">
    <property type="term" value="F:protein dimerization activity"/>
    <property type="evidence" value="ECO:0007669"/>
    <property type="project" value="InterPro"/>
</dbReference>
<gene>
    <name evidence="2" type="ORF">QYT958_LOCUS30903</name>
</gene>
<dbReference type="AlphaFoldDB" id="A0A821VDF8"/>
<comment type="caution">
    <text evidence="2">The sequence shown here is derived from an EMBL/GenBank/DDBJ whole genome shotgun (WGS) entry which is preliminary data.</text>
</comment>
<accession>A0A821VDF8</accession>
<dbReference type="Pfam" id="PF05699">
    <property type="entry name" value="Dimer_Tnp_hAT"/>
    <property type="match status" value="1"/>
</dbReference>